<dbReference type="Proteomes" id="UP000095765">
    <property type="component" value="Unassembled WGS sequence"/>
</dbReference>
<gene>
    <name evidence="2" type="ORF">ERS852551_00234</name>
</gene>
<accession>A0A174LM42</accession>
<protein>
    <submittedName>
        <fullName evidence="2">Uncharacterized protein</fullName>
    </submittedName>
</protein>
<keyword evidence="1" id="KW-1133">Transmembrane helix</keyword>
<dbReference type="RefSeq" id="WP_155853759.1">
    <property type="nucleotide sequence ID" value="NZ_CP094682.1"/>
</dbReference>
<evidence type="ECO:0000313" key="3">
    <source>
        <dbReference type="Proteomes" id="UP000095765"/>
    </source>
</evidence>
<reference evidence="2 3" key="1">
    <citation type="submission" date="2015-09" db="EMBL/GenBank/DDBJ databases">
        <authorList>
            <consortium name="Pathogen Informatics"/>
        </authorList>
    </citation>
    <scope>NUCLEOTIDE SEQUENCE [LARGE SCALE GENOMIC DNA]</scope>
    <source>
        <strain evidence="2 3">2789STDY5834939</strain>
    </source>
</reference>
<dbReference type="AlphaFoldDB" id="A0A174LM42"/>
<feature type="transmembrane region" description="Helical" evidence="1">
    <location>
        <begin position="23"/>
        <end position="48"/>
    </location>
</feature>
<keyword evidence="1" id="KW-0812">Transmembrane</keyword>
<keyword evidence="1" id="KW-0472">Membrane</keyword>
<organism evidence="2 3">
    <name type="scientific">Anaerotruncus colihominis</name>
    <dbReference type="NCBI Taxonomy" id="169435"/>
    <lineage>
        <taxon>Bacteria</taxon>
        <taxon>Bacillati</taxon>
        <taxon>Bacillota</taxon>
        <taxon>Clostridia</taxon>
        <taxon>Eubacteriales</taxon>
        <taxon>Oscillospiraceae</taxon>
        <taxon>Anaerotruncus</taxon>
    </lineage>
</organism>
<evidence type="ECO:0000256" key="1">
    <source>
        <dbReference type="SAM" id="Phobius"/>
    </source>
</evidence>
<name>A0A174LM42_9FIRM</name>
<dbReference type="GeneID" id="72465079"/>
<dbReference type="EMBL" id="CZBE01000001">
    <property type="protein sequence ID" value="CUP25203.1"/>
    <property type="molecule type" value="Genomic_DNA"/>
</dbReference>
<sequence length="56" mass="6506">MILINEEYVVFSMDALNEMSFTIWTNIGSIFNVCLWTFMIVMGVYAVLNIIDHVSR</sequence>
<evidence type="ECO:0000313" key="2">
    <source>
        <dbReference type="EMBL" id="CUP25203.1"/>
    </source>
</evidence>
<proteinExistence type="predicted"/>